<dbReference type="Proteomes" id="UP000569732">
    <property type="component" value="Unassembled WGS sequence"/>
</dbReference>
<evidence type="ECO:0000313" key="2">
    <source>
        <dbReference type="Proteomes" id="UP000569732"/>
    </source>
</evidence>
<proteinExistence type="predicted"/>
<evidence type="ECO:0000313" key="1">
    <source>
        <dbReference type="EMBL" id="NYZ70248.1"/>
    </source>
</evidence>
<dbReference type="EMBL" id="JACCKB010000363">
    <property type="protein sequence ID" value="NYZ70248.1"/>
    <property type="molecule type" value="Genomic_DNA"/>
</dbReference>
<dbReference type="RefSeq" id="WP_180572153.1">
    <property type="nucleotide sequence ID" value="NZ_JACCKB010000363.1"/>
</dbReference>
<accession>A0A853IIC3</accession>
<reference evidence="1 2" key="1">
    <citation type="submission" date="2020-07" db="EMBL/GenBank/DDBJ databases">
        <title>Endozoicomonas sp. nov., isolated from sediment.</title>
        <authorList>
            <person name="Gu T."/>
        </authorList>
    </citation>
    <scope>NUCLEOTIDE SEQUENCE [LARGE SCALE GENOMIC DNA]</scope>
    <source>
        <strain evidence="1 2">SM1973</strain>
    </source>
</reference>
<name>A0A853IIC3_9GAMM</name>
<dbReference type="AlphaFoldDB" id="A0A853IIC3"/>
<feature type="non-terminal residue" evidence="1">
    <location>
        <position position="1"/>
    </location>
</feature>
<gene>
    <name evidence="1" type="ORF">H0A36_30000</name>
</gene>
<comment type="caution">
    <text evidence="1">The sequence shown here is derived from an EMBL/GenBank/DDBJ whole genome shotgun (WGS) entry which is preliminary data.</text>
</comment>
<protein>
    <submittedName>
        <fullName evidence="1">Uncharacterized protein</fullName>
    </submittedName>
</protein>
<sequence length="226" mass="25747">STNNSTIDSDNDGFTNAQELVLGRNPNEKEEATKVLLANSKQDWTTEGKQGYKNWYYGYFDYKNDEDKHYQTVEFITLTSNYWTGTKWDLNQNGSPFLEVGQEQFIPSGPYPGFRTNEHWPIKRWISPYTGTVEINWLVHKVVSNNGNGFTGKLFINGKHYAQQQIQANDHQGTNKTHRINLKKGDILDFAISPEGSDGKRSNHGDYGHIYISIDALPSTMTINDS</sequence>
<keyword evidence="2" id="KW-1185">Reference proteome</keyword>
<organism evidence="1 2">
    <name type="scientific">Spartinivicinus marinus</name>
    <dbReference type="NCBI Taxonomy" id="2994442"/>
    <lineage>
        <taxon>Bacteria</taxon>
        <taxon>Pseudomonadati</taxon>
        <taxon>Pseudomonadota</taxon>
        <taxon>Gammaproteobacteria</taxon>
        <taxon>Oceanospirillales</taxon>
        <taxon>Zooshikellaceae</taxon>
        <taxon>Spartinivicinus</taxon>
    </lineage>
</organism>